<sequence length="127" mass="14800">MKTYEKLGIVDLIDPIQGPLEQGQMGVELRDDGSPFVKLKQIVDPNNPWIHTVRSEERFCVFWLHTVFKFYGLISKPCHSCWKIVACPKNLKEALEIRDLQKALNIPSKVGLEEREYSPGLWHAFWY</sequence>
<feature type="non-terminal residue" evidence="1">
    <location>
        <position position="127"/>
    </location>
</feature>
<gene>
    <name evidence="1" type="ORF">LCGC14_3014240</name>
</gene>
<reference evidence="1" key="1">
    <citation type="journal article" date="2015" name="Nature">
        <title>Complex archaea that bridge the gap between prokaryotes and eukaryotes.</title>
        <authorList>
            <person name="Spang A."/>
            <person name="Saw J.H."/>
            <person name="Jorgensen S.L."/>
            <person name="Zaremba-Niedzwiedzka K."/>
            <person name="Martijn J."/>
            <person name="Lind A.E."/>
            <person name="van Eijk R."/>
            <person name="Schleper C."/>
            <person name="Guy L."/>
            <person name="Ettema T.J."/>
        </authorList>
    </citation>
    <scope>NUCLEOTIDE SEQUENCE</scope>
</reference>
<accession>A0A0F8XK55</accession>
<evidence type="ECO:0000313" key="1">
    <source>
        <dbReference type="EMBL" id="KKK61445.1"/>
    </source>
</evidence>
<organism evidence="1">
    <name type="scientific">marine sediment metagenome</name>
    <dbReference type="NCBI Taxonomy" id="412755"/>
    <lineage>
        <taxon>unclassified sequences</taxon>
        <taxon>metagenomes</taxon>
        <taxon>ecological metagenomes</taxon>
    </lineage>
</organism>
<name>A0A0F8XK55_9ZZZZ</name>
<dbReference type="EMBL" id="LAZR01062470">
    <property type="protein sequence ID" value="KKK61445.1"/>
    <property type="molecule type" value="Genomic_DNA"/>
</dbReference>
<protein>
    <submittedName>
        <fullName evidence="1">Uncharacterized protein</fullName>
    </submittedName>
</protein>
<dbReference type="AlphaFoldDB" id="A0A0F8XK55"/>
<comment type="caution">
    <text evidence="1">The sequence shown here is derived from an EMBL/GenBank/DDBJ whole genome shotgun (WGS) entry which is preliminary data.</text>
</comment>
<proteinExistence type="predicted"/>